<dbReference type="SUPFAM" id="SSF56112">
    <property type="entry name" value="Protein kinase-like (PK-like)"/>
    <property type="match status" value="1"/>
</dbReference>
<dbReference type="PROSITE" id="PS50011">
    <property type="entry name" value="PROTEIN_KINASE_DOM"/>
    <property type="match status" value="1"/>
</dbReference>
<evidence type="ECO:0000313" key="3">
    <source>
        <dbReference type="Proteomes" id="UP001281410"/>
    </source>
</evidence>
<accession>A0AAD9ZS67</accession>
<feature type="non-terminal residue" evidence="2">
    <location>
        <position position="55"/>
    </location>
</feature>
<reference evidence="2" key="1">
    <citation type="journal article" date="2023" name="Plant J.">
        <title>Genome sequences and population genomics provide insights into the demographic history, inbreeding, and mutation load of two 'living fossil' tree species of Dipteronia.</title>
        <authorList>
            <person name="Feng Y."/>
            <person name="Comes H.P."/>
            <person name="Chen J."/>
            <person name="Zhu S."/>
            <person name="Lu R."/>
            <person name="Zhang X."/>
            <person name="Li P."/>
            <person name="Qiu J."/>
            <person name="Olsen K.M."/>
            <person name="Qiu Y."/>
        </authorList>
    </citation>
    <scope>NUCLEOTIDE SEQUENCE</scope>
    <source>
        <strain evidence="2">NBL</strain>
    </source>
</reference>
<keyword evidence="3" id="KW-1185">Reference proteome</keyword>
<name>A0AAD9ZS67_9ROSI</name>
<evidence type="ECO:0000259" key="1">
    <source>
        <dbReference type="PROSITE" id="PS50011"/>
    </source>
</evidence>
<dbReference type="AlphaFoldDB" id="A0AAD9ZS67"/>
<comment type="caution">
    <text evidence="2">The sequence shown here is derived from an EMBL/GenBank/DDBJ whole genome shotgun (WGS) entry which is preliminary data.</text>
</comment>
<dbReference type="InterPro" id="IPR000719">
    <property type="entry name" value="Prot_kinase_dom"/>
</dbReference>
<dbReference type="GO" id="GO:0005524">
    <property type="term" value="F:ATP binding"/>
    <property type="evidence" value="ECO:0007669"/>
    <property type="project" value="InterPro"/>
</dbReference>
<proteinExistence type="predicted"/>
<dbReference type="GO" id="GO:0004672">
    <property type="term" value="F:protein kinase activity"/>
    <property type="evidence" value="ECO:0007669"/>
    <property type="project" value="InterPro"/>
</dbReference>
<dbReference type="InterPro" id="IPR011009">
    <property type="entry name" value="Kinase-like_dom_sf"/>
</dbReference>
<feature type="domain" description="Protein kinase" evidence="1">
    <location>
        <begin position="1"/>
        <end position="55"/>
    </location>
</feature>
<evidence type="ECO:0000313" key="2">
    <source>
        <dbReference type="EMBL" id="KAK3189720.1"/>
    </source>
</evidence>
<dbReference type="Proteomes" id="UP001281410">
    <property type="component" value="Unassembled WGS sequence"/>
</dbReference>
<protein>
    <recommendedName>
        <fullName evidence="1">Protein kinase domain-containing protein</fullName>
    </recommendedName>
</protein>
<gene>
    <name evidence="2" type="ORF">Dsin_029281</name>
</gene>
<feature type="non-terminal residue" evidence="2">
    <location>
        <position position="1"/>
    </location>
</feature>
<organism evidence="2 3">
    <name type="scientific">Dipteronia sinensis</name>
    <dbReference type="NCBI Taxonomy" id="43782"/>
    <lineage>
        <taxon>Eukaryota</taxon>
        <taxon>Viridiplantae</taxon>
        <taxon>Streptophyta</taxon>
        <taxon>Embryophyta</taxon>
        <taxon>Tracheophyta</taxon>
        <taxon>Spermatophyta</taxon>
        <taxon>Magnoliopsida</taxon>
        <taxon>eudicotyledons</taxon>
        <taxon>Gunneridae</taxon>
        <taxon>Pentapetalae</taxon>
        <taxon>rosids</taxon>
        <taxon>malvids</taxon>
        <taxon>Sapindales</taxon>
        <taxon>Sapindaceae</taxon>
        <taxon>Hippocastanoideae</taxon>
        <taxon>Acereae</taxon>
        <taxon>Dipteronia</taxon>
    </lineage>
</organism>
<sequence>GIVHYDIEPDNILLVPRNDHGFVAKLEDFRLAKNMFFEVESPYLRGSCPYMTSEL</sequence>
<dbReference type="Gene3D" id="1.10.510.10">
    <property type="entry name" value="Transferase(Phosphotransferase) domain 1"/>
    <property type="match status" value="1"/>
</dbReference>
<dbReference type="EMBL" id="JANJYJ010000009">
    <property type="protein sequence ID" value="KAK3189720.1"/>
    <property type="molecule type" value="Genomic_DNA"/>
</dbReference>